<protein>
    <submittedName>
        <fullName evidence="1">Uncharacterized protein</fullName>
    </submittedName>
</protein>
<evidence type="ECO:0000313" key="2">
    <source>
        <dbReference type="Proteomes" id="UP000078454"/>
    </source>
</evidence>
<dbReference type="EMBL" id="LYPB01000048">
    <property type="protein sequence ID" value="OAS21564.1"/>
    <property type="molecule type" value="Genomic_DNA"/>
</dbReference>
<evidence type="ECO:0000313" key="1">
    <source>
        <dbReference type="EMBL" id="OAS21564.1"/>
    </source>
</evidence>
<dbReference type="Proteomes" id="UP000078454">
    <property type="component" value="Unassembled WGS sequence"/>
</dbReference>
<reference evidence="1 2" key="1">
    <citation type="submission" date="2016-05" db="EMBL/GenBank/DDBJ databases">
        <title>Paenibacillus sp. 1ZS3-15 nov., isolated from the rhizosphere soil.</title>
        <authorList>
            <person name="Zhang X.X."/>
            <person name="Zhang J."/>
        </authorList>
    </citation>
    <scope>NUCLEOTIDE SEQUENCE [LARGE SCALE GENOMIC DNA]</scope>
    <source>
        <strain evidence="1 2">1ZS3-15</strain>
    </source>
</reference>
<organism evidence="1 2">
    <name type="scientific">Paenibacillus oryzisoli</name>
    <dbReference type="NCBI Taxonomy" id="1850517"/>
    <lineage>
        <taxon>Bacteria</taxon>
        <taxon>Bacillati</taxon>
        <taxon>Bacillota</taxon>
        <taxon>Bacilli</taxon>
        <taxon>Bacillales</taxon>
        <taxon>Paenibacillaceae</taxon>
        <taxon>Paenibacillus</taxon>
    </lineage>
</organism>
<sequence length="60" mass="6851">MNNINYRKFEDTLFQECAVALENFSKSESNLKVYAFVFDCDEVHGSILASLKQKMGLQKG</sequence>
<dbReference type="AlphaFoldDB" id="A0A198AJA4"/>
<keyword evidence="2" id="KW-1185">Reference proteome</keyword>
<proteinExistence type="predicted"/>
<comment type="caution">
    <text evidence="1">The sequence shown here is derived from an EMBL/GenBank/DDBJ whole genome shotgun (WGS) entry which is preliminary data.</text>
</comment>
<dbReference type="RefSeq" id="WP_068662425.1">
    <property type="nucleotide sequence ID" value="NZ_LYPB01000048.1"/>
</dbReference>
<name>A0A198AJA4_9BACL</name>
<accession>A0A198AJA4</accession>
<gene>
    <name evidence="1" type="ORF">A8708_16675</name>
</gene>